<protein>
    <submittedName>
        <fullName evidence="1">Uncharacterized protein</fullName>
    </submittedName>
</protein>
<reference evidence="1" key="1">
    <citation type="journal article" date="2015" name="Nature">
        <title>Complex archaea that bridge the gap between prokaryotes and eukaryotes.</title>
        <authorList>
            <person name="Spang A."/>
            <person name="Saw J.H."/>
            <person name="Jorgensen S.L."/>
            <person name="Zaremba-Niedzwiedzka K."/>
            <person name="Martijn J."/>
            <person name="Lind A.E."/>
            <person name="van Eijk R."/>
            <person name="Schleper C."/>
            <person name="Guy L."/>
            <person name="Ettema T.J."/>
        </authorList>
    </citation>
    <scope>NUCLEOTIDE SEQUENCE</scope>
</reference>
<gene>
    <name evidence="1" type="ORF">LCGC14_1434920</name>
</gene>
<proteinExistence type="predicted"/>
<organism evidence="1">
    <name type="scientific">marine sediment metagenome</name>
    <dbReference type="NCBI Taxonomy" id="412755"/>
    <lineage>
        <taxon>unclassified sequences</taxon>
        <taxon>metagenomes</taxon>
        <taxon>ecological metagenomes</taxon>
    </lineage>
</organism>
<evidence type="ECO:0000313" key="1">
    <source>
        <dbReference type="EMBL" id="KKM71021.1"/>
    </source>
</evidence>
<dbReference type="EMBL" id="LAZR01009711">
    <property type="protein sequence ID" value="KKM71021.1"/>
    <property type="molecule type" value="Genomic_DNA"/>
</dbReference>
<name>A0A0F9K8Q9_9ZZZZ</name>
<comment type="caution">
    <text evidence="1">The sequence shown here is derived from an EMBL/GenBank/DDBJ whole genome shotgun (WGS) entry which is preliminary data.</text>
</comment>
<dbReference type="AlphaFoldDB" id="A0A0F9K8Q9"/>
<sequence>MPDQPALMVLDGAAAPAALGGPSWRCVAACGRALEAGLVLTDSRGRPWHASCVTAALGDITRKDETGGPERHYRWDWS</sequence>
<accession>A0A0F9K8Q9</accession>